<gene>
    <name evidence="1" type="ORF">Aco04nite_82980</name>
</gene>
<dbReference type="EMBL" id="BOQP01000052">
    <property type="protein sequence ID" value="GIM82730.1"/>
    <property type="molecule type" value="Genomic_DNA"/>
</dbReference>
<name>A0A919T0I0_9ACTN</name>
<protein>
    <submittedName>
        <fullName evidence="1">Uncharacterized protein</fullName>
    </submittedName>
</protein>
<comment type="caution">
    <text evidence="1">The sequence shown here is derived from an EMBL/GenBank/DDBJ whole genome shotgun (WGS) entry which is preliminary data.</text>
</comment>
<dbReference type="AlphaFoldDB" id="A0A919T0I0"/>
<dbReference type="Proteomes" id="UP000680865">
    <property type="component" value="Unassembled WGS sequence"/>
</dbReference>
<sequence length="51" mass="5797">MQIMPGRRVNLTDTEAHELVLLLMPAIRKLSASDSDPARLQRLRALLERLS</sequence>
<organism evidence="1 2">
    <name type="scientific">Winogradskya consettensis</name>
    <dbReference type="NCBI Taxonomy" id="113560"/>
    <lineage>
        <taxon>Bacteria</taxon>
        <taxon>Bacillati</taxon>
        <taxon>Actinomycetota</taxon>
        <taxon>Actinomycetes</taxon>
        <taxon>Micromonosporales</taxon>
        <taxon>Micromonosporaceae</taxon>
        <taxon>Winogradskya</taxon>
    </lineage>
</organism>
<evidence type="ECO:0000313" key="2">
    <source>
        <dbReference type="Proteomes" id="UP000680865"/>
    </source>
</evidence>
<proteinExistence type="predicted"/>
<evidence type="ECO:0000313" key="1">
    <source>
        <dbReference type="EMBL" id="GIM82730.1"/>
    </source>
</evidence>
<accession>A0A919T0I0</accession>
<reference evidence="1" key="1">
    <citation type="submission" date="2021-03" db="EMBL/GenBank/DDBJ databases">
        <title>Whole genome shotgun sequence of Actinoplanes consettensis NBRC 14913.</title>
        <authorList>
            <person name="Komaki H."/>
            <person name="Tamura T."/>
        </authorList>
    </citation>
    <scope>NUCLEOTIDE SEQUENCE</scope>
    <source>
        <strain evidence="1">NBRC 14913</strain>
    </source>
</reference>
<keyword evidence="2" id="KW-1185">Reference proteome</keyword>